<feature type="compositionally biased region" description="Polar residues" evidence="1">
    <location>
        <begin position="211"/>
        <end position="220"/>
    </location>
</feature>
<evidence type="ECO:0008006" key="5">
    <source>
        <dbReference type="Google" id="ProtNLM"/>
    </source>
</evidence>
<name>A0A067PGI6_9AGAM</name>
<evidence type="ECO:0000256" key="1">
    <source>
        <dbReference type="SAM" id="MobiDB-lite"/>
    </source>
</evidence>
<keyword evidence="4" id="KW-1185">Reference proteome</keyword>
<accession>A0A067PGI6</accession>
<feature type="region of interest" description="Disordered" evidence="1">
    <location>
        <begin position="182"/>
        <end position="239"/>
    </location>
</feature>
<dbReference type="HOGENOM" id="CLU_032329_1_0_1"/>
<dbReference type="OrthoDB" id="2507743at2759"/>
<evidence type="ECO:0000256" key="2">
    <source>
        <dbReference type="SAM" id="Phobius"/>
    </source>
</evidence>
<feature type="region of interest" description="Disordered" evidence="1">
    <location>
        <begin position="269"/>
        <end position="377"/>
    </location>
</feature>
<organism evidence="3 4">
    <name type="scientific">Jaapia argillacea MUCL 33604</name>
    <dbReference type="NCBI Taxonomy" id="933084"/>
    <lineage>
        <taxon>Eukaryota</taxon>
        <taxon>Fungi</taxon>
        <taxon>Dikarya</taxon>
        <taxon>Basidiomycota</taxon>
        <taxon>Agaricomycotina</taxon>
        <taxon>Agaricomycetes</taxon>
        <taxon>Agaricomycetidae</taxon>
        <taxon>Jaapiales</taxon>
        <taxon>Jaapiaceae</taxon>
        <taxon>Jaapia</taxon>
    </lineage>
</organism>
<feature type="transmembrane region" description="Helical" evidence="2">
    <location>
        <begin position="130"/>
        <end position="152"/>
    </location>
</feature>
<evidence type="ECO:0000313" key="3">
    <source>
        <dbReference type="EMBL" id="KDQ50142.1"/>
    </source>
</evidence>
<keyword evidence="2" id="KW-0812">Transmembrane</keyword>
<dbReference type="EMBL" id="KL197765">
    <property type="protein sequence ID" value="KDQ50142.1"/>
    <property type="molecule type" value="Genomic_DNA"/>
</dbReference>
<dbReference type="STRING" id="933084.A0A067PGI6"/>
<protein>
    <recommendedName>
        <fullName evidence="5">Transmembrane protein</fullName>
    </recommendedName>
</protein>
<reference evidence="4" key="1">
    <citation type="journal article" date="2014" name="Proc. Natl. Acad. Sci. U.S.A.">
        <title>Extensive sampling of basidiomycete genomes demonstrates inadequacy of the white-rot/brown-rot paradigm for wood decay fungi.</title>
        <authorList>
            <person name="Riley R."/>
            <person name="Salamov A.A."/>
            <person name="Brown D.W."/>
            <person name="Nagy L.G."/>
            <person name="Floudas D."/>
            <person name="Held B.W."/>
            <person name="Levasseur A."/>
            <person name="Lombard V."/>
            <person name="Morin E."/>
            <person name="Otillar R."/>
            <person name="Lindquist E.A."/>
            <person name="Sun H."/>
            <person name="LaButti K.M."/>
            <person name="Schmutz J."/>
            <person name="Jabbour D."/>
            <person name="Luo H."/>
            <person name="Baker S.E."/>
            <person name="Pisabarro A.G."/>
            <person name="Walton J.D."/>
            <person name="Blanchette R.A."/>
            <person name="Henrissat B."/>
            <person name="Martin F."/>
            <person name="Cullen D."/>
            <person name="Hibbett D.S."/>
            <person name="Grigoriev I.V."/>
        </authorList>
    </citation>
    <scope>NUCLEOTIDE SEQUENCE [LARGE SCALE GENOMIC DNA]</scope>
    <source>
        <strain evidence="4">MUCL 33604</strain>
    </source>
</reference>
<evidence type="ECO:0000313" key="4">
    <source>
        <dbReference type="Proteomes" id="UP000027265"/>
    </source>
</evidence>
<dbReference type="InParanoid" id="A0A067PGI6"/>
<dbReference type="Proteomes" id="UP000027265">
    <property type="component" value="Unassembled WGS sequence"/>
</dbReference>
<feature type="compositionally biased region" description="Basic and acidic residues" evidence="1">
    <location>
        <begin position="361"/>
        <end position="377"/>
    </location>
</feature>
<keyword evidence="2" id="KW-1133">Transmembrane helix</keyword>
<feature type="region of interest" description="Disordered" evidence="1">
    <location>
        <begin position="23"/>
        <end position="66"/>
    </location>
</feature>
<sequence length="377" mass="41841">MPFSFTFSFSVPEIPNPFSILSHQPEPRNYNAPIESSARSTATRATVGPRPRRLPSPVSSTPAAPLSRKRGWVPALAEPSQAATVAISNGYLDTPAKYRAYMSRPEEVEVEEMVAELPASKRRRTLAGSIVSTALSAALIGTAVGLTVYRLWRERGKESEQSPPPPYQEGGWVPVQLPKVTPATPRSKRFRHPASVGRRSVRHRRTPTRTQILPGSSPAFQPQPHFDFAQPNEPEPEGEDQMDWIGDKISQLIEEGKRALGKEVVVMSDAAEDEVDDGRGGWEEEDESFETVAGPSRSRSGSIKRTRHRAHSALPPPAYFAGSSTALPLPESPKHTRAWSVESEPQSHSFKEDESVYQSPELRESMEKAREMYRSRR</sequence>
<keyword evidence="2" id="KW-0472">Membrane</keyword>
<gene>
    <name evidence="3" type="ORF">JAAARDRAFT_63352</name>
</gene>
<feature type="compositionally biased region" description="Basic residues" evidence="1">
    <location>
        <begin position="302"/>
        <end position="311"/>
    </location>
</feature>
<dbReference type="AlphaFoldDB" id="A0A067PGI6"/>
<proteinExistence type="predicted"/>